<dbReference type="Pfam" id="PF01061">
    <property type="entry name" value="ABC2_membrane"/>
    <property type="match status" value="1"/>
</dbReference>
<evidence type="ECO:0000256" key="5">
    <source>
        <dbReference type="ARBA" id="ARBA00022519"/>
    </source>
</evidence>
<evidence type="ECO:0000256" key="7">
    <source>
        <dbReference type="ARBA" id="ARBA00022989"/>
    </source>
</evidence>
<evidence type="ECO:0000256" key="8">
    <source>
        <dbReference type="ARBA" id="ARBA00023136"/>
    </source>
</evidence>
<dbReference type="Proteomes" id="UP000284751">
    <property type="component" value="Unassembled WGS sequence"/>
</dbReference>
<evidence type="ECO:0000313" key="11">
    <source>
        <dbReference type="EMBL" id="RGQ44300.1"/>
    </source>
</evidence>
<dbReference type="GO" id="GO:0140359">
    <property type="term" value="F:ABC-type transporter activity"/>
    <property type="evidence" value="ECO:0007669"/>
    <property type="project" value="InterPro"/>
</dbReference>
<dbReference type="PANTHER" id="PTHR30413:SF8">
    <property type="entry name" value="TRANSPORT PERMEASE PROTEIN"/>
    <property type="match status" value="1"/>
</dbReference>
<gene>
    <name evidence="11" type="ORF">DWY99_01315</name>
</gene>
<keyword evidence="8 9" id="KW-0472">Membrane</keyword>
<keyword evidence="6 9" id="KW-0812">Transmembrane</keyword>
<dbReference type="EMBL" id="QRTC01000002">
    <property type="protein sequence ID" value="RGQ44300.1"/>
    <property type="molecule type" value="Genomic_DNA"/>
</dbReference>
<keyword evidence="7 9" id="KW-1133">Transmembrane helix</keyword>
<feature type="transmembrane region" description="Helical" evidence="9">
    <location>
        <begin position="148"/>
        <end position="176"/>
    </location>
</feature>
<keyword evidence="3 9" id="KW-0813">Transport</keyword>
<dbReference type="GO" id="GO:0005886">
    <property type="term" value="C:plasma membrane"/>
    <property type="evidence" value="ECO:0007669"/>
    <property type="project" value="UniProtKB-SubCell"/>
</dbReference>
<keyword evidence="5" id="KW-0997">Cell inner membrane</keyword>
<dbReference type="AlphaFoldDB" id="A0A412B112"/>
<dbReference type="InterPro" id="IPR047817">
    <property type="entry name" value="ABC2_TM_bact-type"/>
</dbReference>
<dbReference type="PROSITE" id="PS51012">
    <property type="entry name" value="ABC_TM2"/>
    <property type="match status" value="1"/>
</dbReference>
<organism evidence="11 12">
    <name type="scientific">[Clostridium] leptum</name>
    <dbReference type="NCBI Taxonomy" id="1535"/>
    <lineage>
        <taxon>Bacteria</taxon>
        <taxon>Bacillati</taxon>
        <taxon>Bacillota</taxon>
        <taxon>Clostridia</taxon>
        <taxon>Eubacteriales</taxon>
        <taxon>Oscillospiraceae</taxon>
        <taxon>Oscillospiraceae incertae sedis</taxon>
    </lineage>
</organism>
<comment type="similarity">
    <text evidence="2 9">Belongs to the ABC-2 integral membrane protein family.</text>
</comment>
<comment type="caution">
    <text evidence="11">The sequence shown here is derived from an EMBL/GenBank/DDBJ whole genome shotgun (WGS) entry which is preliminary data.</text>
</comment>
<accession>A0A412B112</accession>
<reference evidence="11 12" key="1">
    <citation type="submission" date="2018-08" db="EMBL/GenBank/DDBJ databases">
        <title>A genome reference for cultivated species of the human gut microbiota.</title>
        <authorList>
            <person name="Zou Y."/>
            <person name="Xue W."/>
            <person name="Luo G."/>
        </authorList>
    </citation>
    <scope>NUCLEOTIDE SEQUENCE [LARGE SCALE GENOMIC DNA]</scope>
    <source>
        <strain evidence="11 12">AF28-26</strain>
    </source>
</reference>
<feature type="transmembrane region" description="Helical" evidence="9">
    <location>
        <begin position="31"/>
        <end position="52"/>
    </location>
</feature>
<evidence type="ECO:0000256" key="4">
    <source>
        <dbReference type="ARBA" id="ARBA00022475"/>
    </source>
</evidence>
<evidence type="ECO:0000256" key="3">
    <source>
        <dbReference type="ARBA" id="ARBA00022448"/>
    </source>
</evidence>
<feature type="domain" description="ABC transmembrane type-2" evidence="10">
    <location>
        <begin position="32"/>
        <end position="260"/>
    </location>
</feature>
<evidence type="ECO:0000256" key="2">
    <source>
        <dbReference type="ARBA" id="ARBA00007783"/>
    </source>
</evidence>
<dbReference type="GO" id="GO:0015920">
    <property type="term" value="P:lipopolysaccharide transport"/>
    <property type="evidence" value="ECO:0007669"/>
    <property type="project" value="TreeGrafter"/>
</dbReference>
<feature type="transmembrane region" description="Helical" evidence="9">
    <location>
        <begin position="110"/>
        <end position="136"/>
    </location>
</feature>
<feature type="transmembrane region" description="Helical" evidence="9">
    <location>
        <begin position="238"/>
        <end position="257"/>
    </location>
</feature>
<sequence>MKAYLTTFLKYKYLLHNLISRDLKVKYRRSTLGLLWSVLNPLLMAIVISIVFQNFFKFAVPNFAVYYLTGSLIFNFMNEATSSAMVSIVGNAPLIKKVYIPKYIFPLEKVMFAFVNMLFSMIALVIMMGVTKLGIIGSAADLNISWTIVLFFIPMLYTLVFSLGLGLILAAVNVYFRDVGHLYSVWTMAWMYLTPIIYPMDIVKDSWVMNVIRLNPMYYFVTYFRDVVTNGTVPGLKTNLLCMGISLLFLVLGLWVFKKKQDRFILFI</sequence>
<evidence type="ECO:0000256" key="6">
    <source>
        <dbReference type="ARBA" id="ARBA00022692"/>
    </source>
</evidence>
<feature type="transmembrane region" description="Helical" evidence="9">
    <location>
        <begin position="64"/>
        <end position="89"/>
    </location>
</feature>
<feature type="transmembrane region" description="Helical" evidence="9">
    <location>
        <begin position="183"/>
        <end position="200"/>
    </location>
</feature>
<evidence type="ECO:0000313" key="12">
    <source>
        <dbReference type="Proteomes" id="UP000284751"/>
    </source>
</evidence>
<evidence type="ECO:0000256" key="1">
    <source>
        <dbReference type="ARBA" id="ARBA00004429"/>
    </source>
</evidence>
<keyword evidence="4 9" id="KW-1003">Cell membrane</keyword>
<dbReference type="InterPro" id="IPR013525">
    <property type="entry name" value="ABC2_TM"/>
</dbReference>
<comment type="subcellular location">
    <subcellularLocation>
        <location evidence="1">Cell inner membrane</location>
        <topology evidence="1">Multi-pass membrane protein</topology>
    </subcellularLocation>
    <subcellularLocation>
        <location evidence="9">Cell membrane</location>
        <topology evidence="9">Multi-pass membrane protein</topology>
    </subcellularLocation>
</comment>
<protein>
    <recommendedName>
        <fullName evidence="9">Transport permease protein</fullName>
    </recommendedName>
</protein>
<evidence type="ECO:0000259" key="10">
    <source>
        <dbReference type="PROSITE" id="PS51012"/>
    </source>
</evidence>
<dbReference type="PANTHER" id="PTHR30413">
    <property type="entry name" value="INNER MEMBRANE TRANSPORT PERMEASE"/>
    <property type="match status" value="1"/>
</dbReference>
<proteinExistence type="inferred from homology"/>
<name>A0A412B112_9FIRM</name>
<evidence type="ECO:0000256" key="9">
    <source>
        <dbReference type="RuleBase" id="RU361157"/>
    </source>
</evidence>